<feature type="compositionally biased region" description="Low complexity" evidence="1">
    <location>
        <begin position="2665"/>
        <end position="2675"/>
    </location>
</feature>
<feature type="compositionally biased region" description="Polar residues" evidence="1">
    <location>
        <begin position="981"/>
        <end position="1002"/>
    </location>
</feature>
<feature type="region of interest" description="Disordered" evidence="1">
    <location>
        <begin position="2608"/>
        <end position="2700"/>
    </location>
</feature>
<feature type="region of interest" description="Disordered" evidence="1">
    <location>
        <begin position="981"/>
        <end position="1083"/>
    </location>
</feature>
<feature type="compositionally biased region" description="Polar residues" evidence="1">
    <location>
        <begin position="2689"/>
        <end position="2700"/>
    </location>
</feature>
<name>A0A0S4J1C9_BODSA</name>
<proteinExistence type="predicted"/>
<feature type="compositionally biased region" description="Polar residues" evidence="1">
    <location>
        <begin position="2246"/>
        <end position="2261"/>
    </location>
</feature>
<feature type="region of interest" description="Disordered" evidence="1">
    <location>
        <begin position="2246"/>
        <end position="2274"/>
    </location>
</feature>
<feature type="compositionally biased region" description="Acidic residues" evidence="1">
    <location>
        <begin position="2744"/>
        <end position="2756"/>
    </location>
</feature>
<evidence type="ECO:0000256" key="1">
    <source>
        <dbReference type="SAM" id="MobiDB-lite"/>
    </source>
</evidence>
<evidence type="ECO:0000313" key="2">
    <source>
        <dbReference type="EMBL" id="CUG07600.1"/>
    </source>
</evidence>
<keyword evidence="3" id="KW-1185">Reference proteome</keyword>
<organism evidence="2 3">
    <name type="scientific">Bodo saltans</name>
    <name type="common">Flagellated protozoan</name>
    <dbReference type="NCBI Taxonomy" id="75058"/>
    <lineage>
        <taxon>Eukaryota</taxon>
        <taxon>Discoba</taxon>
        <taxon>Euglenozoa</taxon>
        <taxon>Kinetoplastea</taxon>
        <taxon>Metakinetoplastina</taxon>
        <taxon>Eubodonida</taxon>
        <taxon>Bodonidae</taxon>
        <taxon>Bodo</taxon>
    </lineage>
</organism>
<feature type="region of interest" description="Disordered" evidence="1">
    <location>
        <begin position="2775"/>
        <end position="2799"/>
    </location>
</feature>
<dbReference type="EMBL" id="CYKH01000631">
    <property type="protein sequence ID" value="CUG07600.1"/>
    <property type="molecule type" value="Genomic_DNA"/>
</dbReference>
<accession>A0A0S4J1C9</accession>
<feature type="region of interest" description="Disordered" evidence="1">
    <location>
        <begin position="1238"/>
        <end position="1295"/>
    </location>
</feature>
<feature type="compositionally biased region" description="Polar residues" evidence="1">
    <location>
        <begin position="1265"/>
        <end position="1285"/>
    </location>
</feature>
<reference evidence="3" key="1">
    <citation type="submission" date="2015-09" db="EMBL/GenBank/DDBJ databases">
        <authorList>
            <consortium name="Pathogen Informatics"/>
        </authorList>
    </citation>
    <scope>NUCLEOTIDE SEQUENCE [LARGE SCALE GENOMIC DNA]</scope>
    <source>
        <strain evidence="3">Lake Konstanz</strain>
    </source>
</reference>
<gene>
    <name evidence="2" type="ORF">BSAL_73855c</name>
</gene>
<protein>
    <submittedName>
        <fullName evidence="2">Uncharacterized protein</fullName>
    </submittedName>
</protein>
<feature type="region of interest" description="Disordered" evidence="1">
    <location>
        <begin position="2729"/>
        <end position="2756"/>
    </location>
</feature>
<feature type="compositionally biased region" description="Low complexity" evidence="1">
    <location>
        <begin position="2780"/>
        <end position="2798"/>
    </location>
</feature>
<evidence type="ECO:0000313" key="3">
    <source>
        <dbReference type="Proteomes" id="UP000051952"/>
    </source>
</evidence>
<dbReference type="Proteomes" id="UP000051952">
    <property type="component" value="Unassembled WGS sequence"/>
</dbReference>
<sequence>MFRATQRLQQVLYEYSFEGLHSLVSVMYCIHGEYVQVVAMPPVIPSTLEPAPSQRTSTNVTSHLCSELEALLNLPLLTVSSSTAPKKKCISLMCGADGRCYIWNGWSLSAGTVSALLSPNMVHSTTSSSFVPGSDLVEAYLLHLTQTNPEVLARTLSGVVLSSSTTSSSSSSSPLPSLHEYITSILFPIVVERFLELFEKRDKPSKSTAAVIKDQILLQAMRSCHVPCKYLYLLFDYGKKWLNQAKLKQETSTAQLNFEEGDDEAIQDGKKLLSSADNNASSSSWDPKAVKVLCDVCQTEMAGRALKDMVMFDLRSQAAKGFISEQDQLEVVNRVLRYFSTKDSEFWSGALTDCVKRKFCCFSSIGGGGGGFVVEPTRVHIASVLKMVSSRTGAILIPDRNRFEKYASVRDTGIFSVTHADTLWCTREQDNGLMPLVESYAKLTKSNERFQIAAMTEGSTSNTLAAQASLLYNAWEVRNCLVCCHSSYLLTFSEANAQLDAINITQNTSNKKNDDVVMRMLNAAFSSQNARTTDASSSSPLHAFQRRRCARLLSQAHLLSVGNSIDEGKLRESLAWFHRPTSQPTSKILLSAPVISDHHHHLRLVMTRATLHSYVTHRWLAKCSDATAAAISHAFTTIWSDMAAAVSSCQAIATTQQRAGLSMKAAAGPQVVILFSLHDAFHRALDSSSKFSLSEWVSLTNALLEFVSLCTVQRNTTRLSTELLQKLMGILLSNNNNSTQIFSGHAAPQTTAATASRTANEEAATAENVESDATTCAPDALRVRKDLFQAITVLLGSIRSRKGVRNVNSVMMTYALGYVALQYLHGSLAQCSSSNSSSGSDDDDFVNMPIFKTVSAGANAIRKILDKTLPLNPKQQQNSATTAIPNSVLYKVSVILQRVAALPKENLTALVSSSPSAAAPESQGPSTATHDMIISAFGTSGTLLFQHVIAFAPTLVSAYALQRVGRGFTARCVAQEILKQSRTTHAGPHQATTPATNSSSPIAQPHLLTSAASSPLPPTKRPASQSASRAAVSPGDTASVLGVDVYSPPPTRGAGADGGMFSQEEDLFGLPSGGEAVQHGEDEGQPIASPQIAIEHEALFEVETAARKVAIVGEVEQRVSIHNAAASDRKVISARGLKVRVDFLAEEEATQRLEISTNAAHAMIPSNIKSEVKTLAQLFDEYVAKNRSVSNAIESLISVEEVAARDEVLIAEARGLQFLSSISERSAAEATAMQQTRLGLEREHGNMSPGWERQGRYDSPFAGISSPTRSGSPAFSHASGSTSSPLAHDHDGLPRASSPLSSAIMFVRTRGHLARPTTAGEIPGEEPRMEHAPSICFSDVQPLSTEELDQLIALWDQRRRSHNSATASITTIAEAVEGLGDIALTTSPPGGSQEEIGYFWRWLQAEADALEFFSAQNLKRSSVKFSKKSGAIVNVVPVPRQQLAAEVVRSQESAWHDLVACATDVVRSAFTETVATASGVDSENAATHHQINEEHNCVARLWASRSAARAYLRSLRALYAACYEVLHLPPTQFVVPVAVKFSFAMSITTATFFPMSPAGEDSTASSAPGPITALVEKVLKAIFSASLPSSSTAPLVVVNVFNDSGRCLIIPTSALVDICATFAFDGQNTNGAFHPALGNHIPEAFVFSASDGASDNGDIFTSPSNRRIELSAEQCARSVKQLVAKAGAITPRALVLMAHRHGVPIRHLWKVLECQVLRESTLAPRTLENVWAAAITTLVARALKQLVEVAVNVAVNEEFVVDNDGDAAAAIQAATLVTVTRLLRSFSRSTTMLQTHLAHILSQHFGASMASVNVNLVSVAAVIREVCRSFGLAESEIVVPSSPGVDSSSSPRAAQQQLQESIGVAAFPIMLAATAPRRIGYLARANKGVSSRGAAAAGAAVSSASRIAQLTVRSQECSELVKSIVVLDQQHRGAQRTSSPSEEDIEKHQAILFSVCAKCIFCDAQEASVSTAAIHHIHDLPIGELILFRHLEFVAGNTDKMQICEPETFVGRAIATLMSPTAATSCSSVSCVEQLWLARTTVQWLYDDLASLSTVQSATSVPSAPQWALYRFAIRVIDLESHSSSFPPSAARVEPILEALVLILCRRAAISHSASAASAVSGNSVVSFVLELAQREIGLVSSLVAILANASFLSKQFRATFASKFTCDVVVPTLLWLVVADQPSTICNAYKDLGDAAVWVCSSIMAEHAHSESCAEDDPVIGAVVSAMELLLCPVLFIGAKGGSMTSTASSSHDDGITSSLRQEKDEAEDDDAKQEKKLTVLSLQLQDLLRAWIAFGRSDKMTEGDVFRQGKILGPGVSLEHLVKEHHRAVDYVRTLHRLIVFVLFHSPTPLPSLVAYASLAGGLLLHLPEGPEEPFIAYLPFPEREISLMTTRSLWNTWRFVPTTTTTATAHHYSHLTSRALEEIEFQAEVRIQLHETLSHNVMTAMALQFSGRIDSIRHRDDALGAQEEAERLKSLLEAIAALEAEWTVVADDVAKEAQNALTALFTSCHDTVEFLYEEDRALKRRAETVVAEFQRSHSMLVDEESMCWAYLLEDFYDVLRLLDEQAASRDAILDEEDAMWCRGILDVFEDDKEWMIHINTSMSPERGVPRISGAMPPASDNHSTWSEVAEPINDDGSFRDASSPHPRAFSRPPTGRREATPRQSSRQSSRQRPVIPASPATGRRPASSQSSIHMPVATSSTAEEYMSADDYGVWQSVAPQQIDETFLSFPPPTAQSPRQESDEDDDEEDEVDLDDDAVAQSQRQEVVERAAVMQQMTSSSGLPPRPSSGSTSSFSNKRGWIDRKKITPPEYYSSDYVEKLRTRSAEWQKHNKKTCGTQTGFTPPPTPPMRSTQQIERIVEGAQEDEPFDGSEDEAEVFQIEPLDILYQSSQSLHFMGEALTVLFFMEFGEQRPSVLKELPGPVFRVPSALSSRRISRPNSSSLKVTKIKVSPLIQAMQEKMRQLEQECASFQVESCAIDECRLRELIDTEQEAVRSRIAQEEDSDKLVIQEQLRSNRSKPLVAAATPRAAEQRVDDDDDVELHQLRVAARAYMKGGAKQLRPPIPATGFSENFMRRAKSSKSKLPPVHNTVSSLLRSLQAELAELEPVVATRKSLLPPLQSASAPLPPLNAAQRVSSAGFRMRPASPGLPHLQKTKLTAATLPPIVASVLPDRDFSRLSLTLPPLTGSQSKPLLTSLGLVTPEVAHSAVEIARLKQEAESEIARETYTRNDDNTARLAFRRPFSAATNPTMPEALPGSLERATQRSHFLIVVQSQLRALNSRSIRCKQAGIKVIHWLRRMVQRIYRRRIALRILHLTTRHERLLSARYLNLLCNCLLQRNQLRAVAHDLITTKVCDTVAKRDFYFHMLRSFRASRRRHRQVTSLADSCRRRTQQSYFEVWYRWLLQTRPATKKTTQINALRSIQHQANNRLQLKYFSRFEALYVQVARRKESGFRLQLLVQEKIRQKVSAEVTRVWCIAMISSGWARKYFKPFFYEMLDRATLKKKQRTIK</sequence>
<dbReference type="VEuPathDB" id="TriTrypDB:BSAL_73855c"/>